<protein>
    <submittedName>
        <fullName evidence="1">Uncharacterized protein</fullName>
    </submittedName>
</protein>
<name>A0ACB0YMS2_MELEN</name>
<dbReference type="Proteomes" id="UP001497535">
    <property type="component" value="Unassembled WGS sequence"/>
</dbReference>
<organism evidence="1 2">
    <name type="scientific">Meloidogyne enterolobii</name>
    <name type="common">Root-knot nematode worm</name>
    <name type="synonym">Meloidogyne mayaguensis</name>
    <dbReference type="NCBI Taxonomy" id="390850"/>
    <lineage>
        <taxon>Eukaryota</taxon>
        <taxon>Metazoa</taxon>
        <taxon>Ecdysozoa</taxon>
        <taxon>Nematoda</taxon>
        <taxon>Chromadorea</taxon>
        <taxon>Rhabditida</taxon>
        <taxon>Tylenchina</taxon>
        <taxon>Tylenchomorpha</taxon>
        <taxon>Tylenchoidea</taxon>
        <taxon>Meloidogynidae</taxon>
        <taxon>Meloidogyninae</taxon>
        <taxon>Meloidogyne</taxon>
    </lineage>
</organism>
<reference evidence="1" key="1">
    <citation type="submission" date="2023-11" db="EMBL/GenBank/DDBJ databases">
        <authorList>
            <person name="Poullet M."/>
        </authorList>
    </citation>
    <scope>NUCLEOTIDE SEQUENCE</scope>
    <source>
        <strain evidence="1">E1834</strain>
    </source>
</reference>
<dbReference type="EMBL" id="CAVMJV010000015">
    <property type="protein sequence ID" value="CAK5054241.1"/>
    <property type="molecule type" value="Genomic_DNA"/>
</dbReference>
<accession>A0ACB0YMS2</accession>
<comment type="caution">
    <text evidence="1">The sequence shown here is derived from an EMBL/GenBank/DDBJ whole genome shotgun (WGS) entry which is preliminary data.</text>
</comment>
<evidence type="ECO:0000313" key="2">
    <source>
        <dbReference type="Proteomes" id="UP001497535"/>
    </source>
</evidence>
<proteinExistence type="predicted"/>
<evidence type="ECO:0000313" key="1">
    <source>
        <dbReference type="EMBL" id="CAK5054241.1"/>
    </source>
</evidence>
<keyword evidence="2" id="KW-1185">Reference proteome</keyword>
<sequence>MKVDPSTSGTQKKKGGRPKGSRNHKVEDGDDQRDDPNYYPST</sequence>
<gene>
    <name evidence="1" type="ORF">MENTE1834_LOCUS14354</name>
</gene>